<dbReference type="Proteomes" id="UP000245764">
    <property type="component" value="Chromosome 21"/>
</dbReference>
<sequence length="140" mass="15213">MVGADGFLRHSLKACAFLLPFSSVWGGKSTSEGGGDNLLGVTSLESDINTIIHGSTIIHGHRRPSDINTIIYGSTIIQGHRRPSGISTILHRSSGSSGINNFITPDKKRKPNALIQHHESRHHTSLLVPCFTGLIRRRKS</sequence>
<keyword evidence="1" id="KW-0732">Signal</keyword>
<accession>A0A2H1HBT5</accession>
<feature type="chain" id="PRO_5013708877" description="Secreted protein" evidence="1">
    <location>
        <begin position="27"/>
        <end position="140"/>
    </location>
</feature>
<feature type="signal peptide" evidence="1">
    <location>
        <begin position="1"/>
        <end position="26"/>
    </location>
</feature>
<protein>
    <recommendedName>
        <fullName evidence="4">Secreted protein</fullName>
    </recommendedName>
</protein>
<dbReference type="EMBL" id="LT854272">
    <property type="protein sequence ID" value="SMR63274.1"/>
    <property type="molecule type" value="Genomic_DNA"/>
</dbReference>
<name>A0A2H1HBT5_ZYMTR</name>
<evidence type="ECO:0000313" key="2">
    <source>
        <dbReference type="EMBL" id="SMR63274.1"/>
    </source>
</evidence>
<organism evidence="2 3">
    <name type="scientific">Zymoseptoria tritici ST99CH_1E4</name>
    <dbReference type="NCBI Taxonomy" id="1276532"/>
    <lineage>
        <taxon>Eukaryota</taxon>
        <taxon>Fungi</taxon>
        <taxon>Dikarya</taxon>
        <taxon>Ascomycota</taxon>
        <taxon>Pezizomycotina</taxon>
        <taxon>Dothideomycetes</taxon>
        <taxon>Dothideomycetidae</taxon>
        <taxon>Mycosphaerellales</taxon>
        <taxon>Mycosphaerellaceae</taxon>
        <taxon>Zymoseptoria</taxon>
    </lineage>
</organism>
<evidence type="ECO:0008006" key="4">
    <source>
        <dbReference type="Google" id="ProtNLM"/>
    </source>
</evidence>
<evidence type="ECO:0000256" key="1">
    <source>
        <dbReference type="SAM" id="SignalP"/>
    </source>
</evidence>
<dbReference type="AlphaFoldDB" id="A0A2H1HBT5"/>
<reference evidence="3" key="1">
    <citation type="submission" date="2017-05" db="EMBL/GenBank/DDBJ databases">
        <authorList>
            <person name="Song R."/>
            <person name="Chenine A.L."/>
            <person name="Ruprecht R.M."/>
        </authorList>
    </citation>
    <scope>NUCLEOTIDE SEQUENCE [LARGE SCALE GENOMIC DNA]</scope>
</reference>
<proteinExistence type="predicted"/>
<evidence type="ECO:0000313" key="3">
    <source>
        <dbReference type="Proteomes" id="UP000245764"/>
    </source>
</evidence>
<gene>
    <name evidence="2" type="ORF">ZT1E4_G11997</name>
</gene>